<dbReference type="Proteomes" id="UP000559626">
    <property type="component" value="Unassembled WGS sequence"/>
</dbReference>
<feature type="domain" description="Peptidase S74" evidence="3">
    <location>
        <begin position="985"/>
        <end position="1157"/>
    </location>
</feature>
<protein>
    <recommendedName>
        <fullName evidence="3">Peptidase S74 domain-containing protein</fullName>
    </recommendedName>
</protein>
<feature type="chain" id="PRO_5030966466" description="Peptidase S74 domain-containing protein" evidence="2">
    <location>
        <begin position="26"/>
        <end position="1205"/>
    </location>
</feature>
<keyword evidence="1" id="KW-0175">Coiled coil</keyword>
<organism evidence="4 5">
    <name type="scientific">Hymenobacter polaris</name>
    <dbReference type="NCBI Taxonomy" id="2682546"/>
    <lineage>
        <taxon>Bacteria</taxon>
        <taxon>Pseudomonadati</taxon>
        <taxon>Bacteroidota</taxon>
        <taxon>Cytophagia</taxon>
        <taxon>Cytophagales</taxon>
        <taxon>Hymenobacteraceae</taxon>
        <taxon>Hymenobacter</taxon>
    </lineage>
</organism>
<reference evidence="4 5" key="1">
    <citation type="submission" date="2020-04" db="EMBL/GenBank/DDBJ databases">
        <title>Hymenobacter polaris sp. nov., isolated from Arctic soil.</title>
        <authorList>
            <person name="Dahal R.H."/>
        </authorList>
    </citation>
    <scope>NUCLEOTIDE SEQUENCE [LARGE SCALE GENOMIC DNA]</scope>
    <source>
        <strain evidence="4 5">RP-2-7</strain>
    </source>
</reference>
<feature type="coiled-coil region" evidence="1">
    <location>
        <begin position="1143"/>
        <end position="1198"/>
    </location>
</feature>
<evidence type="ECO:0000256" key="2">
    <source>
        <dbReference type="SAM" id="SignalP"/>
    </source>
</evidence>
<evidence type="ECO:0000259" key="3">
    <source>
        <dbReference type="PROSITE" id="PS51688"/>
    </source>
</evidence>
<dbReference type="AlphaFoldDB" id="A0A7Y0FPT0"/>
<gene>
    <name evidence="4" type="ORF">HHL22_22120</name>
</gene>
<keyword evidence="5" id="KW-1185">Reference proteome</keyword>
<evidence type="ECO:0000256" key="1">
    <source>
        <dbReference type="SAM" id="Coils"/>
    </source>
</evidence>
<evidence type="ECO:0000313" key="4">
    <source>
        <dbReference type="EMBL" id="NML67906.1"/>
    </source>
</evidence>
<feature type="signal peptide" evidence="2">
    <location>
        <begin position="1"/>
        <end position="25"/>
    </location>
</feature>
<keyword evidence="2" id="KW-0732">Signal</keyword>
<dbReference type="InterPro" id="IPR030392">
    <property type="entry name" value="S74_ICA"/>
</dbReference>
<dbReference type="RefSeq" id="WP_169533613.1">
    <property type="nucleotide sequence ID" value="NZ_JABBGH010000004.1"/>
</dbReference>
<evidence type="ECO:0000313" key="5">
    <source>
        <dbReference type="Proteomes" id="UP000559626"/>
    </source>
</evidence>
<sequence length="1205" mass="121196">MFQRYFLAPLAALLLLAAAPHVAHAQTGAVGIGTTAPDASAALDIVSSSKGLLLPRVASTAAIANPAPGLLVYQTGSPAGFYYNAGTAANPSWQQLATAGNTAGDNLGNHTATQALNLQGNALTGTGASISVVGVGIRADGGLNLGQSGGNIYLGYQAGQANTGVANQFSGYQSGYANTTGANNQFDGYYSGYNNLLGNSNLFIGLQSGFRNVYGSNNLYVGYQAGRVATNDNGQFIGYQSGYNNTTGTYNHFSGYQSGFRNISASYNQFNGYQSGYNNTGSFNYFSGYRSGYANTIGTQNQFEGYNSGAATTTGSNNLFSGYQSGANNVTGSSLTALGSNSGPASGSGALTNATALGANVSLTTSNTVVLGNGANVGIGTPAPGEKLEVAGNVKISGTGNGLTFPDGTFQSSASSLGNLLGDVTSSGTTTTYAAVVPAAKGGAGTVSGLLKANGSGQVSAAVAGTDYLTPTGNAATATYATVAGSANTVTTNANLTGDVTSSGNATTYAAVVPAAKGGAGTVSGLLKANGSGQVSAAAAGADYLTPTGSAASLTSFPTLNQNTTGNAATATYATVAGSANTVTTNANLTGDVTSSGNATTYAAVVPAAKGGAGTVSGLLKADGSGQVSAAVAGTDYLTPAAAGYIQNTTTQQSASFNISGNGLVGGNVGIGTTTTAPATQKLDVRGNLRLGADRGSGGGLGQTIEFVGPGFNTDPVGLYRTNPAEDYSELRVVVGEASDANDKFVVGRSSATTEGGLAAGTFTPTFTVTSAGSVGIGVAAPEAGLHIDQPESASTTAVGVLLSGGSSGNPSIELRGYGKTPYLDFVEGGNLDYTTRLLSSGGTLNLTYGGRAANRPTYLLNVDGGVTVGSSLALRNSTSEKYVWNLINGGLNLSESNVSVGRLFVQDGGNVGIGTTSPIAKLHVSGSASATPTGGNTSYFSGGSVLIGPQPPGGTTARATAAYFDGGQVWVNNTIVAGSLNTTSDQRIKHVIGLSDRTADLALLNQLRITDYTYLDQHANTDQVVKKVIAQEVEQVLPAAVSRSTQAIPNVYERATRVRYAQGQLAVTTAKAHELPANGGRMRFYTPANEALDVAVTVVDAHTVRFASAEAYAGGLFVYGKYVDDFRSVDYDALTTLNVSATQELARKVEALEQQNAALQAQATQATREASAAKAQATQATATLETFEARLRRLEAGSGGQAQR</sequence>
<dbReference type="EMBL" id="JABBGH010000004">
    <property type="protein sequence ID" value="NML67906.1"/>
    <property type="molecule type" value="Genomic_DNA"/>
</dbReference>
<proteinExistence type="predicted"/>
<name>A0A7Y0FPT0_9BACT</name>
<dbReference type="Pfam" id="PF13884">
    <property type="entry name" value="Peptidase_S74"/>
    <property type="match status" value="1"/>
</dbReference>
<accession>A0A7Y0FPT0</accession>
<comment type="caution">
    <text evidence="4">The sequence shown here is derived from an EMBL/GenBank/DDBJ whole genome shotgun (WGS) entry which is preliminary data.</text>
</comment>
<dbReference type="PROSITE" id="PS51688">
    <property type="entry name" value="ICA"/>
    <property type="match status" value="1"/>
</dbReference>